<dbReference type="AlphaFoldDB" id="H2XP45"/>
<evidence type="ECO:0000256" key="1">
    <source>
        <dbReference type="SAM" id="Phobius"/>
    </source>
</evidence>
<name>H2XP45_CIOIN</name>
<reference evidence="2" key="4">
    <citation type="submission" date="2025-09" db="UniProtKB">
        <authorList>
            <consortium name="Ensembl"/>
        </authorList>
    </citation>
    <scope>IDENTIFICATION</scope>
</reference>
<keyword evidence="1" id="KW-0472">Membrane</keyword>
<keyword evidence="3" id="KW-1185">Reference proteome</keyword>
<evidence type="ECO:0000313" key="3">
    <source>
        <dbReference type="Proteomes" id="UP000008144"/>
    </source>
</evidence>
<dbReference type="HOGENOM" id="CLU_2468382_0_0_1"/>
<protein>
    <submittedName>
        <fullName evidence="2">Uncharacterized protein</fullName>
    </submittedName>
</protein>
<dbReference type="Ensembl" id="ENSCINT00000032208.1">
    <property type="protein sequence ID" value="ENSCINP00000031428.1"/>
    <property type="gene ID" value="ENSCING00000017899.1"/>
</dbReference>
<accession>H2XP45</accession>
<feature type="transmembrane region" description="Helical" evidence="1">
    <location>
        <begin position="52"/>
        <end position="74"/>
    </location>
</feature>
<organism evidence="2 3">
    <name type="scientific">Ciona intestinalis</name>
    <name type="common">Transparent sea squirt</name>
    <name type="synonym">Ascidia intestinalis</name>
    <dbReference type="NCBI Taxonomy" id="7719"/>
    <lineage>
        <taxon>Eukaryota</taxon>
        <taxon>Metazoa</taxon>
        <taxon>Chordata</taxon>
        <taxon>Tunicata</taxon>
        <taxon>Ascidiacea</taxon>
        <taxon>Phlebobranchia</taxon>
        <taxon>Cionidae</taxon>
        <taxon>Ciona</taxon>
    </lineage>
</organism>
<keyword evidence="1" id="KW-1133">Transmembrane helix</keyword>
<reference evidence="3" key="1">
    <citation type="journal article" date="2002" name="Science">
        <title>The draft genome of Ciona intestinalis: insights into chordate and vertebrate origins.</title>
        <authorList>
            <person name="Dehal P."/>
            <person name="Satou Y."/>
            <person name="Campbell R.K."/>
            <person name="Chapman J."/>
            <person name="Degnan B."/>
            <person name="De Tomaso A."/>
            <person name="Davidson B."/>
            <person name="Di Gregorio A."/>
            <person name="Gelpke M."/>
            <person name="Goodstein D.M."/>
            <person name="Harafuji N."/>
            <person name="Hastings K.E."/>
            <person name="Ho I."/>
            <person name="Hotta K."/>
            <person name="Huang W."/>
            <person name="Kawashima T."/>
            <person name="Lemaire P."/>
            <person name="Martinez D."/>
            <person name="Meinertzhagen I.A."/>
            <person name="Necula S."/>
            <person name="Nonaka M."/>
            <person name="Putnam N."/>
            <person name="Rash S."/>
            <person name="Saiga H."/>
            <person name="Satake M."/>
            <person name="Terry A."/>
            <person name="Yamada L."/>
            <person name="Wang H.G."/>
            <person name="Awazu S."/>
            <person name="Azumi K."/>
            <person name="Boore J."/>
            <person name="Branno M."/>
            <person name="Chin-Bow S."/>
            <person name="DeSantis R."/>
            <person name="Doyle S."/>
            <person name="Francino P."/>
            <person name="Keys D.N."/>
            <person name="Haga S."/>
            <person name="Hayashi H."/>
            <person name="Hino K."/>
            <person name="Imai K.S."/>
            <person name="Inaba K."/>
            <person name="Kano S."/>
            <person name="Kobayashi K."/>
            <person name="Kobayashi M."/>
            <person name="Lee B.I."/>
            <person name="Makabe K.W."/>
            <person name="Manohar C."/>
            <person name="Matassi G."/>
            <person name="Medina M."/>
            <person name="Mochizuki Y."/>
            <person name="Mount S."/>
            <person name="Morishita T."/>
            <person name="Miura S."/>
            <person name="Nakayama A."/>
            <person name="Nishizaka S."/>
            <person name="Nomoto H."/>
            <person name="Ohta F."/>
            <person name="Oishi K."/>
            <person name="Rigoutsos I."/>
            <person name="Sano M."/>
            <person name="Sasaki A."/>
            <person name="Sasakura Y."/>
            <person name="Shoguchi E."/>
            <person name="Shin-i T."/>
            <person name="Spagnuolo A."/>
            <person name="Stainier D."/>
            <person name="Suzuki M.M."/>
            <person name="Tassy O."/>
            <person name="Takatori N."/>
            <person name="Tokuoka M."/>
            <person name="Yagi K."/>
            <person name="Yoshizaki F."/>
            <person name="Wada S."/>
            <person name="Zhang C."/>
            <person name="Hyatt P.D."/>
            <person name="Larimer F."/>
            <person name="Detter C."/>
            <person name="Doggett N."/>
            <person name="Glavina T."/>
            <person name="Hawkins T."/>
            <person name="Richardson P."/>
            <person name="Lucas S."/>
            <person name="Kohara Y."/>
            <person name="Levine M."/>
            <person name="Satoh N."/>
            <person name="Rokhsar D.S."/>
        </authorList>
    </citation>
    <scope>NUCLEOTIDE SEQUENCE [LARGE SCALE GENOMIC DNA]</scope>
</reference>
<reference evidence="2" key="2">
    <citation type="journal article" date="2008" name="Genome Biol.">
        <title>Improved genome assembly and evidence-based global gene model set for the chordate Ciona intestinalis: new insight into intron and operon populations.</title>
        <authorList>
            <person name="Satou Y."/>
            <person name="Mineta K."/>
            <person name="Ogasawara M."/>
            <person name="Sasakura Y."/>
            <person name="Shoguchi E."/>
            <person name="Ueno K."/>
            <person name="Yamada L."/>
            <person name="Matsumoto J."/>
            <person name="Wasserscheid J."/>
            <person name="Dewar K."/>
            <person name="Wiley G.B."/>
            <person name="Macmil S.L."/>
            <person name="Roe B.A."/>
            <person name="Zeller R.W."/>
            <person name="Hastings K.E."/>
            <person name="Lemaire P."/>
            <person name="Lindquist E."/>
            <person name="Endo T."/>
            <person name="Hotta K."/>
            <person name="Inaba K."/>
        </authorList>
    </citation>
    <scope>NUCLEOTIDE SEQUENCE [LARGE SCALE GENOMIC DNA]</scope>
    <source>
        <strain evidence="2">wild type</strain>
    </source>
</reference>
<dbReference type="InParanoid" id="H2XP45"/>
<reference evidence="2" key="3">
    <citation type="submission" date="2025-08" db="UniProtKB">
        <authorList>
            <consortium name="Ensembl"/>
        </authorList>
    </citation>
    <scope>IDENTIFICATION</scope>
</reference>
<sequence length="88" mass="10671">MQNMIRLHLKIKSHLFAKYIYYVMIIQTYNKDFRIGKLNSKVHWAILSKPKYFNYSSVNGTLIIIFYCICTNIMKIQTLRRFLYRPSL</sequence>
<evidence type="ECO:0000313" key="2">
    <source>
        <dbReference type="Ensembl" id="ENSCINP00000031428.1"/>
    </source>
</evidence>
<keyword evidence="1" id="KW-0812">Transmembrane</keyword>
<proteinExistence type="predicted"/>
<dbReference type="EMBL" id="EAAA01001603">
    <property type="status" value="NOT_ANNOTATED_CDS"/>
    <property type="molecule type" value="Genomic_DNA"/>
</dbReference>
<dbReference type="Proteomes" id="UP000008144">
    <property type="component" value="Chromosome 2"/>
</dbReference>